<dbReference type="AlphaFoldDB" id="A0A2S9IE90"/>
<dbReference type="Pfam" id="PF12122">
    <property type="entry name" value="Rhomboid_N"/>
    <property type="match status" value="1"/>
</dbReference>
<feature type="domain" description="Peptidase S54 GlpG peptidase N-terminal" evidence="9">
    <location>
        <begin position="2"/>
        <end position="81"/>
    </location>
</feature>
<dbReference type="Proteomes" id="UP000239181">
    <property type="component" value="Unassembled WGS sequence"/>
</dbReference>
<protein>
    <submittedName>
        <fullName evidence="10">Rhomboid family intramembrane serine protease GlpG</fullName>
    </submittedName>
</protein>
<keyword evidence="5 7" id="KW-1133">Transmembrane helix</keyword>
<dbReference type="Pfam" id="PF01694">
    <property type="entry name" value="Rhomboid"/>
    <property type="match status" value="1"/>
</dbReference>
<feature type="transmembrane region" description="Helical" evidence="7">
    <location>
        <begin position="197"/>
        <end position="215"/>
    </location>
</feature>
<dbReference type="RefSeq" id="WP_105592188.1">
    <property type="nucleotide sequence ID" value="NZ_PDET01000004.1"/>
</dbReference>
<evidence type="ECO:0000313" key="10">
    <source>
        <dbReference type="EMBL" id="PRD16054.1"/>
    </source>
</evidence>
<dbReference type="InterPro" id="IPR022732">
    <property type="entry name" value="Peptidase_S54_GlpG_N"/>
</dbReference>
<dbReference type="InterPro" id="IPR035952">
    <property type="entry name" value="Rhomboid-like_sf"/>
</dbReference>
<dbReference type="InterPro" id="IPR022764">
    <property type="entry name" value="Peptidase_S54_rhomboid_dom"/>
</dbReference>
<dbReference type="PANTHER" id="PTHR43066">
    <property type="entry name" value="RHOMBOID-RELATED PROTEIN"/>
    <property type="match status" value="1"/>
</dbReference>
<evidence type="ECO:0000256" key="2">
    <source>
        <dbReference type="ARBA" id="ARBA00022475"/>
    </source>
</evidence>
<dbReference type="NCBIfam" id="TIGR04239">
    <property type="entry name" value="rhombo_GlpG"/>
    <property type="match status" value="1"/>
</dbReference>
<keyword evidence="2" id="KW-1003">Cell membrane</keyword>
<evidence type="ECO:0000256" key="3">
    <source>
        <dbReference type="ARBA" id="ARBA00022519"/>
    </source>
</evidence>
<reference evidence="10 11" key="1">
    <citation type="submission" date="2017-10" db="EMBL/GenBank/DDBJ databases">
        <title>Draft genome of two endophytic bacteria isolated from 'guarana' Paullinia cupana (Mart.) Ducke.</title>
        <authorList>
            <person name="Siqueira K.A."/>
            <person name="Liotti R.G."/>
            <person name="Mendes T.A."/>
            <person name="Soares M.A."/>
        </authorList>
    </citation>
    <scope>NUCLEOTIDE SEQUENCE [LARGE SCALE GENOMIC DNA]</scope>
    <source>
        <strain evidence="10 11">342</strain>
    </source>
</reference>
<keyword evidence="4 7" id="KW-0812">Transmembrane</keyword>
<proteinExistence type="predicted"/>
<keyword evidence="3" id="KW-0997">Cell inner membrane</keyword>
<organism evidence="10 11">
    <name type="scientific">Pantoea coffeiphila</name>
    <dbReference type="NCBI Taxonomy" id="1465635"/>
    <lineage>
        <taxon>Bacteria</taxon>
        <taxon>Pseudomonadati</taxon>
        <taxon>Pseudomonadota</taxon>
        <taxon>Gammaproteobacteria</taxon>
        <taxon>Enterobacterales</taxon>
        <taxon>Erwiniaceae</taxon>
        <taxon>Pantoea</taxon>
    </lineage>
</organism>
<dbReference type="OrthoDB" id="9778341at2"/>
<keyword evidence="11" id="KW-1185">Reference proteome</keyword>
<dbReference type="GO" id="GO:0016020">
    <property type="term" value="C:membrane"/>
    <property type="evidence" value="ECO:0007669"/>
    <property type="project" value="UniProtKB-SubCell"/>
</dbReference>
<evidence type="ECO:0000256" key="5">
    <source>
        <dbReference type="ARBA" id="ARBA00022989"/>
    </source>
</evidence>
<dbReference type="InterPro" id="IPR023662">
    <property type="entry name" value="Rhomboid_protease_GlpG"/>
</dbReference>
<dbReference type="EMBL" id="PDET01000004">
    <property type="protein sequence ID" value="PRD16054.1"/>
    <property type="molecule type" value="Genomic_DNA"/>
</dbReference>
<evidence type="ECO:0000259" key="9">
    <source>
        <dbReference type="Pfam" id="PF12122"/>
    </source>
</evidence>
<dbReference type="InterPro" id="IPR038236">
    <property type="entry name" value="GlpG_N_sf"/>
</dbReference>
<dbReference type="Gene3D" id="1.20.1540.10">
    <property type="entry name" value="Rhomboid-like"/>
    <property type="match status" value="1"/>
</dbReference>
<evidence type="ECO:0000256" key="1">
    <source>
        <dbReference type="ARBA" id="ARBA00004141"/>
    </source>
</evidence>
<feature type="transmembrane region" description="Helical" evidence="7">
    <location>
        <begin position="98"/>
        <end position="120"/>
    </location>
</feature>
<dbReference type="GO" id="GO:0006508">
    <property type="term" value="P:proteolysis"/>
    <property type="evidence" value="ECO:0007669"/>
    <property type="project" value="UniProtKB-KW"/>
</dbReference>
<name>A0A2S9IE90_9GAMM</name>
<feature type="transmembrane region" description="Helical" evidence="7">
    <location>
        <begin position="140"/>
        <end position="162"/>
    </location>
</feature>
<dbReference type="Gene3D" id="3.30.70.2350">
    <property type="match status" value="1"/>
</dbReference>
<keyword evidence="6 7" id="KW-0472">Membrane</keyword>
<feature type="domain" description="Peptidase S54 rhomboid" evidence="8">
    <location>
        <begin position="135"/>
        <end position="271"/>
    </location>
</feature>
<evidence type="ECO:0000256" key="4">
    <source>
        <dbReference type="ARBA" id="ARBA00022692"/>
    </source>
</evidence>
<feature type="transmembrane region" description="Helical" evidence="7">
    <location>
        <begin position="174"/>
        <end position="191"/>
    </location>
</feature>
<evidence type="ECO:0000313" key="11">
    <source>
        <dbReference type="Proteomes" id="UP000239181"/>
    </source>
</evidence>
<evidence type="ECO:0000259" key="8">
    <source>
        <dbReference type="Pfam" id="PF01694"/>
    </source>
</evidence>
<feature type="transmembrane region" description="Helical" evidence="7">
    <location>
        <begin position="227"/>
        <end position="247"/>
    </location>
</feature>
<dbReference type="SUPFAM" id="SSF144091">
    <property type="entry name" value="Rhomboid-like"/>
    <property type="match status" value="1"/>
</dbReference>
<feature type="transmembrane region" description="Helical" evidence="7">
    <location>
        <begin position="253"/>
        <end position="269"/>
    </location>
</feature>
<keyword evidence="10" id="KW-0645">Protease</keyword>
<accession>A0A2S9IE90</accession>
<comment type="subcellular location">
    <subcellularLocation>
        <location evidence="1">Membrane</location>
        <topology evidence="1">Multi-pass membrane protein</topology>
    </subcellularLocation>
</comment>
<gene>
    <name evidence="10" type="ORF">CQW29_07950</name>
</gene>
<dbReference type="PANTHER" id="PTHR43066:SF26">
    <property type="entry name" value="RHOMBOID PROTEASE GLPG"/>
    <property type="match status" value="1"/>
</dbReference>
<evidence type="ECO:0000256" key="7">
    <source>
        <dbReference type="SAM" id="Phobius"/>
    </source>
</evidence>
<keyword evidence="10" id="KW-0378">Hydrolase</keyword>
<dbReference type="NCBIfam" id="NF008155">
    <property type="entry name" value="PRK10907.1"/>
    <property type="match status" value="1"/>
</dbReference>
<dbReference type="GO" id="GO:0004252">
    <property type="term" value="F:serine-type endopeptidase activity"/>
    <property type="evidence" value="ECO:0007669"/>
    <property type="project" value="InterPro"/>
</dbReference>
<comment type="caution">
    <text evidence="10">The sequence shown here is derived from an EMBL/GenBank/DDBJ whole genome shotgun (WGS) entry which is preliminary data.</text>
</comment>
<sequence length="276" mass="30885">MRITQFTHLRMAQAFVDYMATRGITLRIEQEGNYTLWLDDESQLSVVENELNQFIREPDHPRYQAASWKTENTDSGIKYVSPAGPSLKVRMKEMAGPLTIGVSIASILVYLLIALGGYAQAIAWLGWPKDSMQHFQIWRWFSHVLMNFSLLALLINLLWWFYIGGRIEKQLGSGKLFTIALISALLCGFAQSRFNGFWFGGLSGVDHALVAYAWLHAMRDERSPLNIGGGLMGIFVVWVVLEATGVFGANTGLPSHVAGLLVGLAMAFVDTRQKKR</sequence>
<evidence type="ECO:0000256" key="6">
    <source>
        <dbReference type="ARBA" id="ARBA00023136"/>
    </source>
</evidence>